<dbReference type="PROSITE" id="PS50240">
    <property type="entry name" value="TRYPSIN_DOM"/>
    <property type="match status" value="1"/>
</dbReference>
<dbReference type="PRINTS" id="PR00722">
    <property type="entry name" value="CHYMOTRYPSIN"/>
</dbReference>
<evidence type="ECO:0000256" key="3">
    <source>
        <dbReference type="RuleBase" id="RU363034"/>
    </source>
</evidence>
<dbReference type="PANTHER" id="PTHR24258:SF116">
    <property type="entry name" value="FI16631P1-RELATED"/>
    <property type="match status" value="1"/>
</dbReference>
<keyword evidence="1" id="KW-0353">Hemolymph clotting</keyword>
<dbReference type="SMART" id="SM00020">
    <property type="entry name" value="Tryp_SPc"/>
    <property type="match status" value="1"/>
</dbReference>
<dbReference type="InterPro" id="IPR009003">
    <property type="entry name" value="Peptidase_S1_PA"/>
</dbReference>
<keyword evidence="2" id="KW-1015">Disulfide bond</keyword>
<evidence type="ECO:0000313" key="6">
    <source>
        <dbReference type="RefSeq" id="XP_022235488.1"/>
    </source>
</evidence>
<dbReference type="PROSITE" id="PS00135">
    <property type="entry name" value="TRYPSIN_SER"/>
    <property type="match status" value="1"/>
</dbReference>
<keyword evidence="3" id="KW-0378">Hydrolase</keyword>
<keyword evidence="3" id="KW-0645">Protease</keyword>
<evidence type="ECO:0000256" key="1">
    <source>
        <dbReference type="ARBA" id="ARBA00022820"/>
    </source>
</evidence>
<keyword evidence="5" id="KW-1185">Reference proteome</keyword>
<reference evidence="6" key="1">
    <citation type="submission" date="2025-08" db="UniProtKB">
        <authorList>
            <consortium name="RefSeq"/>
        </authorList>
    </citation>
    <scope>IDENTIFICATION</scope>
    <source>
        <tissue evidence="6">Muscle</tissue>
    </source>
</reference>
<gene>
    <name evidence="6" type="primary">LOC106475724</name>
</gene>
<dbReference type="PROSITE" id="PS00134">
    <property type="entry name" value="TRYPSIN_HIS"/>
    <property type="match status" value="1"/>
</dbReference>
<dbReference type="SUPFAM" id="SSF50494">
    <property type="entry name" value="Trypsin-like serine proteases"/>
    <property type="match status" value="1"/>
</dbReference>
<dbReference type="Proteomes" id="UP000694941">
    <property type="component" value="Unplaced"/>
</dbReference>
<proteinExistence type="predicted"/>
<evidence type="ECO:0000313" key="5">
    <source>
        <dbReference type="Proteomes" id="UP000694941"/>
    </source>
</evidence>
<organism evidence="5 6">
    <name type="scientific">Limulus polyphemus</name>
    <name type="common">Atlantic horseshoe crab</name>
    <dbReference type="NCBI Taxonomy" id="6850"/>
    <lineage>
        <taxon>Eukaryota</taxon>
        <taxon>Metazoa</taxon>
        <taxon>Ecdysozoa</taxon>
        <taxon>Arthropoda</taxon>
        <taxon>Chelicerata</taxon>
        <taxon>Merostomata</taxon>
        <taxon>Xiphosura</taxon>
        <taxon>Limulidae</taxon>
        <taxon>Limulus</taxon>
    </lineage>
</organism>
<dbReference type="InterPro" id="IPR043504">
    <property type="entry name" value="Peptidase_S1_PA_chymotrypsin"/>
</dbReference>
<evidence type="ECO:0000256" key="2">
    <source>
        <dbReference type="ARBA" id="ARBA00023157"/>
    </source>
</evidence>
<accession>A0ABM1RVT3</accession>
<dbReference type="Gene3D" id="2.40.10.10">
    <property type="entry name" value="Trypsin-like serine proteases"/>
    <property type="match status" value="2"/>
</dbReference>
<feature type="domain" description="Peptidase S1" evidence="4">
    <location>
        <begin position="1"/>
        <end position="232"/>
    </location>
</feature>
<evidence type="ECO:0000259" key="4">
    <source>
        <dbReference type="PROSITE" id="PS50240"/>
    </source>
</evidence>
<dbReference type="GeneID" id="106475724"/>
<dbReference type="InterPro" id="IPR018114">
    <property type="entry name" value="TRYPSIN_HIS"/>
</dbReference>
<dbReference type="RefSeq" id="XP_022235488.1">
    <property type="nucleotide sequence ID" value="XM_022379780.1"/>
</dbReference>
<dbReference type="CDD" id="cd00190">
    <property type="entry name" value="Tryp_SPc"/>
    <property type="match status" value="1"/>
</dbReference>
<protein>
    <submittedName>
        <fullName evidence="6">Proclotting enzyme-like</fullName>
    </submittedName>
</protein>
<keyword evidence="3" id="KW-0720">Serine protease</keyword>
<dbReference type="PANTHER" id="PTHR24258">
    <property type="entry name" value="SERINE PROTEASE-RELATED"/>
    <property type="match status" value="1"/>
</dbReference>
<dbReference type="InterPro" id="IPR001314">
    <property type="entry name" value="Peptidase_S1A"/>
</dbReference>
<dbReference type="InterPro" id="IPR001254">
    <property type="entry name" value="Trypsin_dom"/>
</dbReference>
<sequence>MAAIFLQTRRGKQFWCGGALISDSVIVTAAHCLSHPRGFKYRPSQLTVRLGEHHLYSDQDFAAPRDYEVRSSVQHPQFLRNGFYNDIGLIKLEEQVQYDTFVDPVCLPDSEEFRPVALIGQIGTVLGWGTTSYGGRNSGSLHQVSMPIWDNDDCNRRYFQQITSGFLCAGFIEGGKDACQGDSGGPLMVRNRNRRWTLVGVVSFGSRCAQAGYPGVYTRITEYIDWITQNVEI</sequence>
<name>A0ABM1RVT3_LIMPO</name>
<dbReference type="Pfam" id="PF00089">
    <property type="entry name" value="Trypsin"/>
    <property type="match status" value="1"/>
</dbReference>
<dbReference type="InterPro" id="IPR033116">
    <property type="entry name" value="TRYPSIN_SER"/>
</dbReference>